<dbReference type="EMBL" id="OZ034821">
    <property type="protein sequence ID" value="CAL1407882.1"/>
    <property type="molecule type" value="Genomic_DNA"/>
</dbReference>
<evidence type="ECO:0000313" key="2">
    <source>
        <dbReference type="EMBL" id="CAL1407882.1"/>
    </source>
</evidence>
<evidence type="ECO:0000313" key="3">
    <source>
        <dbReference type="Proteomes" id="UP001497516"/>
    </source>
</evidence>
<gene>
    <name evidence="2" type="ORF">LTRI10_LOCUS47520</name>
</gene>
<keyword evidence="3" id="KW-1185">Reference proteome</keyword>
<evidence type="ECO:0000256" key="1">
    <source>
        <dbReference type="SAM" id="MobiDB-lite"/>
    </source>
</evidence>
<dbReference type="Proteomes" id="UP001497516">
    <property type="component" value="Chromosome 8"/>
</dbReference>
<name>A0AAV2GC29_9ROSI</name>
<sequence length="75" mass="7830">MATGSPGTGRDDRVEELQVEEGTGTETGDGELGAATITGDGDDADRKPGWEVLKAARSGAALLPLFTKSQRRKLN</sequence>
<organism evidence="2 3">
    <name type="scientific">Linum trigynum</name>
    <dbReference type="NCBI Taxonomy" id="586398"/>
    <lineage>
        <taxon>Eukaryota</taxon>
        <taxon>Viridiplantae</taxon>
        <taxon>Streptophyta</taxon>
        <taxon>Embryophyta</taxon>
        <taxon>Tracheophyta</taxon>
        <taxon>Spermatophyta</taxon>
        <taxon>Magnoliopsida</taxon>
        <taxon>eudicotyledons</taxon>
        <taxon>Gunneridae</taxon>
        <taxon>Pentapetalae</taxon>
        <taxon>rosids</taxon>
        <taxon>fabids</taxon>
        <taxon>Malpighiales</taxon>
        <taxon>Linaceae</taxon>
        <taxon>Linum</taxon>
    </lineage>
</organism>
<dbReference type="AlphaFoldDB" id="A0AAV2GC29"/>
<proteinExistence type="predicted"/>
<protein>
    <submittedName>
        <fullName evidence="2">Uncharacterized protein</fullName>
    </submittedName>
</protein>
<accession>A0AAV2GC29</accession>
<feature type="region of interest" description="Disordered" evidence="1">
    <location>
        <begin position="1"/>
        <end position="46"/>
    </location>
</feature>
<reference evidence="2 3" key="1">
    <citation type="submission" date="2024-04" db="EMBL/GenBank/DDBJ databases">
        <authorList>
            <person name="Fracassetti M."/>
        </authorList>
    </citation>
    <scope>NUCLEOTIDE SEQUENCE [LARGE SCALE GENOMIC DNA]</scope>
</reference>